<dbReference type="Proteomes" id="UP000887565">
    <property type="component" value="Unplaced"/>
</dbReference>
<dbReference type="AlphaFoldDB" id="A0A915KQJ1"/>
<keyword evidence="1" id="KW-0175">Coiled coil</keyword>
<protein>
    <submittedName>
        <fullName evidence="3">Uncharacterized protein</fullName>
    </submittedName>
</protein>
<evidence type="ECO:0000313" key="2">
    <source>
        <dbReference type="Proteomes" id="UP000887565"/>
    </source>
</evidence>
<evidence type="ECO:0000313" key="3">
    <source>
        <dbReference type="WBParaSite" id="nRc.2.0.1.t40739-RA"/>
    </source>
</evidence>
<sequence length="102" mass="11796">MSAILWRYSSIPPIRHCLETQSIAARFPPNFDSILNFVSQIRGVSFDDAKVEIDQYANIVEQLENFSIDNSQETLDNLENLLKELRNRYATAKCIKIFLKTD</sequence>
<reference evidence="3" key="1">
    <citation type="submission" date="2022-11" db="UniProtKB">
        <authorList>
            <consortium name="WormBaseParasite"/>
        </authorList>
    </citation>
    <scope>IDENTIFICATION</scope>
</reference>
<name>A0A915KQJ1_ROMCU</name>
<feature type="coiled-coil region" evidence="1">
    <location>
        <begin position="68"/>
        <end position="95"/>
    </location>
</feature>
<proteinExistence type="predicted"/>
<organism evidence="2 3">
    <name type="scientific">Romanomermis culicivorax</name>
    <name type="common">Nematode worm</name>
    <dbReference type="NCBI Taxonomy" id="13658"/>
    <lineage>
        <taxon>Eukaryota</taxon>
        <taxon>Metazoa</taxon>
        <taxon>Ecdysozoa</taxon>
        <taxon>Nematoda</taxon>
        <taxon>Enoplea</taxon>
        <taxon>Dorylaimia</taxon>
        <taxon>Mermithida</taxon>
        <taxon>Mermithoidea</taxon>
        <taxon>Mermithidae</taxon>
        <taxon>Romanomermis</taxon>
    </lineage>
</organism>
<keyword evidence="2" id="KW-1185">Reference proteome</keyword>
<dbReference type="WBParaSite" id="nRc.2.0.1.t40739-RA">
    <property type="protein sequence ID" value="nRc.2.0.1.t40739-RA"/>
    <property type="gene ID" value="nRc.2.0.1.g40739"/>
</dbReference>
<evidence type="ECO:0000256" key="1">
    <source>
        <dbReference type="SAM" id="Coils"/>
    </source>
</evidence>
<accession>A0A915KQJ1</accession>